<accession>A0A919T4J5</accession>
<gene>
    <name evidence="2" type="ORF">Ato02nite_005310</name>
</gene>
<name>A0A919T4J5_9ACTN</name>
<dbReference type="EMBL" id="BOQN01000006">
    <property type="protein sequence ID" value="GIM88738.1"/>
    <property type="molecule type" value="Genomic_DNA"/>
</dbReference>
<sequence>MQAPKRQIAPSLHAGGRREKGLQPVGLGIPPAVGGAGQAVKRVRRRRASTNTSAPPASRAPAATANAHPAGPVVGKAPELLTGLVVVTTPAAEIDGEALADGDVPPGLLEDAEADTLAEVLAEVLADADAEVLTEAEALVDVEAEALADGLDVPPPHSSEYVTSRNVTEVTRVPPALGGLAVNPTPNDTTWWLRWIGGMSTRAAGLAFS</sequence>
<evidence type="ECO:0000313" key="3">
    <source>
        <dbReference type="Proteomes" id="UP000677082"/>
    </source>
</evidence>
<dbReference type="Proteomes" id="UP000677082">
    <property type="component" value="Unassembled WGS sequence"/>
</dbReference>
<evidence type="ECO:0000313" key="2">
    <source>
        <dbReference type="EMBL" id="GIM88738.1"/>
    </source>
</evidence>
<proteinExistence type="predicted"/>
<reference evidence="2 3" key="1">
    <citation type="submission" date="2021-03" db="EMBL/GenBank/DDBJ databases">
        <title>Whole genome shotgun sequence of Actinoplanes toevensis NBRC 105298.</title>
        <authorList>
            <person name="Komaki H."/>
            <person name="Tamura T."/>
        </authorList>
    </citation>
    <scope>NUCLEOTIDE SEQUENCE [LARGE SCALE GENOMIC DNA]</scope>
    <source>
        <strain evidence="2 3">NBRC 105298</strain>
    </source>
</reference>
<evidence type="ECO:0000256" key="1">
    <source>
        <dbReference type="SAM" id="MobiDB-lite"/>
    </source>
</evidence>
<feature type="compositionally biased region" description="Low complexity" evidence="1">
    <location>
        <begin position="49"/>
        <end position="67"/>
    </location>
</feature>
<comment type="caution">
    <text evidence="2">The sequence shown here is derived from an EMBL/GenBank/DDBJ whole genome shotgun (WGS) entry which is preliminary data.</text>
</comment>
<organism evidence="2 3">
    <name type="scientific">Paractinoplanes toevensis</name>
    <dbReference type="NCBI Taxonomy" id="571911"/>
    <lineage>
        <taxon>Bacteria</taxon>
        <taxon>Bacillati</taxon>
        <taxon>Actinomycetota</taxon>
        <taxon>Actinomycetes</taxon>
        <taxon>Micromonosporales</taxon>
        <taxon>Micromonosporaceae</taxon>
        <taxon>Paractinoplanes</taxon>
    </lineage>
</organism>
<keyword evidence="3" id="KW-1185">Reference proteome</keyword>
<feature type="region of interest" description="Disordered" evidence="1">
    <location>
        <begin position="1"/>
        <end position="71"/>
    </location>
</feature>
<protein>
    <submittedName>
        <fullName evidence="2">Uncharacterized protein</fullName>
    </submittedName>
</protein>
<dbReference type="AlphaFoldDB" id="A0A919T4J5"/>